<name>A0AAV4EI66_9GAST</name>
<dbReference type="InterPro" id="IPR013087">
    <property type="entry name" value="Znf_C2H2_type"/>
</dbReference>
<dbReference type="GO" id="GO:0008270">
    <property type="term" value="F:zinc ion binding"/>
    <property type="evidence" value="ECO:0007669"/>
    <property type="project" value="UniProtKB-KW"/>
</dbReference>
<accession>A0AAV4EI66</accession>
<protein>
    <submittedName>
        <fullName evidence="3">Zinc finger protein 227</fullName>
    </submittedName>
</protein>
<keyword evidence="1" id="KW-0479">Metal-binding</keyword>
<gene>
    <name evidence="3" type="ORF">ElyMa_003540200</name>
</gene>
<proteinExistence type="predicted"/>
<feature type="domain" description="C2H2-type" evidence="2">
    <location>
        <begin position="35"/>
        <end position="63"/>
    </location>
</feature>
<reference evidence="3 4" key="1">
    <citation type="journal article" date="2021" name="Elife">
        <title>Chloroplast acquisition without the gene transfer in kleptoplastic sea slugs, Plakobranchus ocellatus.</title>
        <authorList>
            <person name="Maeda T."/>
            <person name="Takahashi S."/>
            <person name="Yoshida T."/>
            <person name="Shimamura S."/>
            <person name="Takaki Y."/>
            <person name="Nagai Y."/>
            <person name="Toyoda A."/>
            <person name="Suzuki Y."/>
            <person name="Arimoto A."/>
            <person name="Ishii H."/>
            <person name="Satoh N."/>
            <person name="Nishiyama T."/>
            <person name="Hasebe M."/>
            <person name="Maruyama T."/>
            <person name="Minagawa J."/>
            <person name="Obokata J."/>
            <person name="Shigenobu S."/>
        </authorList>
    </citation>
    <scope>NUCLEOTIDE SEQUENCE [LARGE SCALE GENOMIC DNA]</scope>
</reference>
<sequence>MEQFRCQECPAVFAHKKGLTRLQREKHGAEAHHRYLSDDCGASYLRLQNLRQHIREKHVDTTPQCLCEKCGLGFSRITYLQRHRCDEVSVRKNKRKRKGDRKAEEGGKRIPGDRALLEPYCPDIIEDDLQGEGVDNIISLIEGDGVREIYRNHWTSLRTHYWEGPNHSHYTFRWKLRQNPPGNNG</sequence>
<keyword evidence="4" id="KW-1185">Reference proteome</keyword>
<dbReference type="SUPFAM" id="SSF57667">
    <property type="entry name" value="beta-beta-alpha zinc fingers"/>
    <property type="match status" value="1"/>
</dbReference>
<evidence type="ECO:0000313" key="3">
    <source>
        <dbReference type="EMBL" id="GFR60788.1"/>
    </source>
</evidence>
<organism evidence="3 4">
    <name type="scientific">Elysia marginata</name>
    <dbReference type="NCBI Taxonomy" id="1093978"/>
    <lineage>
        <taxon>Eukaryota</taxon>
        <taxon>Metazoa</taxon>
        <taxon>Spiralia</taxon>
        <taxon>Lophotrochozoa</taxon>
        <taxon>Mollusca</taxon>
        <taxon>Gastropoda</taxon>
        <taxon>Heterobranchia</taxon>
        <taxon>Euthyneura</taxon>
        <taxon>Panpulmonata</taxon>
        <taxon>Sacoglossa</taxon>
        <taxon>Placobranchoidea</taxon>
        <taxon>Plakobranchidae</taxon>
        <taxon>Elysia</taxon>
    </lineage>
</organism>
<dbReference type="PROSITE" id="PS50157">
    <property type="entry name" value="ZINC_FINGER_C2H2_2"/>
    <property type="match status" value="2"/>
</dbReference>
<dbReference type="InterPro" id="IPR036236">
    <property type="entry name" value="Znf_C2H2_sf"/>
</dbReference>
<dbReference type="AlphaFoldDB" id="A0AAV4EI66"/>
<dbReference type="EMBL" id="BMAT01007247">
    <property type="protein sequence ID" value="GFR60788.1"/>
    <property type="molecule type" value="Genomic_DNA"/>
</dbReference>
<feature type="domain" description="C2H2-type" evidence="2">
    <location>
        <begin position="4"/>
        <end position="32"/>
    </location>
</feature>
<evidence type="ECO:0000256" key="1">
    <source>
        <dbReference type="PROSITE-ProRule" id="PRU00042"/>
    </source>
</evidence>
<dbReference type="Proteomes" id="UP000762676">
    <property type="component" value="Unassembled WGS sequence"/>
</dbReference>
<comment type="caution">
    <text evidence="3">The sequence shown here is derived from an EMBL/GenBank/DDBJ whole genome shotgun (WGS) entry which is preliminary data.</text>
</comment>
<evidence type="ECO:0000259" key="2">
    <source>
        <dbReference type="PROSITE" id="PS50157"/>
    </source>
</evidence>
<keyword evidence="1" id="KW-0863">Zinc-finger</keyword>
<keyword evidence="1" id="KW-0862">Zinc</keyword>
<evidence type="ECO:0000313" key="4">
    <source>
        <dbReference type="Proteomes" id="UP000762676"/>
    </source>
</evidence>
<dbReference type="Gene3D" id="3.30.160.60">
    <property type="entry name" value="Classic Zinc Finger"/>
    <property type="match status" value="1"/>
</dbReference>